<dbReference type="Proteomes" id="UP000245283">
    <property type="component" value="Unassembled WGS sequence"/>
</dbReference>
<feature type="compositionally biased region" description="Low complexity" evidence="1">
    <location>
        <begin position="308"/>
        <end position="368"/>
    </location>
</feature>
<comment type="caution">
    <text evidence="4">The sequence shown here is derived from an EMBL/GenBank/DDBJ whole genome shotgun (WGS) entry which is preliminary data.</text>
</comment>
<feature type="chain" id="PRO_5016173341" evidence="3">
    <location>
        <begin position="28"/>
        <end position="368"/>
    </location>
</feature>
<dbReference type="EMBL" id="QETB01000004">
    <property type="protein sequence ID" value="PWF26082.1"/>
    <property type="molecule type" value="Genomic_DNA"/>
</dbReference>
<gene>
    <name evidence="4" type="ORF">DD236_08335</name>
</gene>
<feature type="region of interest" description="Disordered" evidence="1">
    <location>
        <begin position="180"/>
        <end position="222"/>
    </location>
</feature>
<keyword evidence="2" id="KW-1133">Transmembrane helix</keyword>
<evidence type="ECO:0000256" key="2">
    <source>
        <dbReference type="SAM" id="Phobius"/>
    </source>
</evidence>
<feature type="signal peptide" evidence="3">
    <location>
        <begin position="1"/>
        <end position="27"/>
    </location>
</feature>
<reference evidence="5" key="1">
    <citation type="submission" date="2018-05" db="EMBL/GenBank/DDBJ databases">
        <authorList>
            <person name="Li Y."/>
        </authorList>
    </citation>
    <scope>NUCLEOTIDE SEQUENCE [LARGE SCALE GENOMIC DNA]</scope>
    <source>
        <strain evidence="5">sk1b4</strain>
    </source>
</reference>
<proteinExistence type="predicted"/>
<accession>A0A2V1K707</accession>
<keyword evidence="2" id="KW-0472">Membrane</keyword>
<evidence type="ECO:0000313" key="5">
    <source>
        <dbReference type="Proteomes" id="UP000245283"/>
    </source>
</evidence>
<evidence type="ECO:0000256" key="1">
    <source>
        <dbReference type="SAM" id="MobiDB-lite"/>
    </source>
</evidence>
<feature type="region of interest" description="Disordered" evidence="1">
    <location>
        <begin position="256"/>
        <end position="368"/>
    </location>
</feature>
<protein>
    <submittedName>
        <fullName evidence="4">Uncharacterized protein</fullName>
    </submittedName>
</protein>
<evidence type="ECO:0000313" key="4">
    <source>
        <dbReference type="EMBL" id="PWF26082.1"/>
    </source>
</evidence>
<keyword evidence="5" id="KW-1185">Reference proteome</keyword>
<dbReference type="PROSITE" id="PS51257">
    <property type="entry name" value="PROKAR_LIPOPROTEIN"/>
    <property type="match status" value="1"/>
</dbReference>
<sequence>MTSVKSRRTRVVAALLLPVALMLSACKSDNSIEVTESGGLNMTMDMVDDEGLMSGAGITCDMMQQELGDETDDIIPGGSFEIEDISEGSNLGCRFIMSAPYAVDNEALIDNGDSYTLVMTSDDMEDFTEEDMSEIGTMDFTFSVTMPGDITDATAGGDVSGNTVTYTDLQTMSSGIEVTGYKAAGSGGGTDPSPQPTTQPTDGATADPGSEQTDTGTQAADEDSDGFPIWAMILIGVGALLLIGVIVYLLTRGKKNKGGDGYPGGYDPNNPYGGQPGYGQPQGYGQGQQYGGQPTQQYGQPGQGQQYGGQPTQQYGQPGQGQNPTQQFGQQGQQYGGQPTQQYGQPEQGQDPTQQFGQQGQQGWTPQN</sequence>
<feature type="compositionally biased region" description="Low complexity" evidence="1">
    <location>
        <begin position="291"/>
        <end position="300"/>
    </location>
</feature>
<keyword evidence="2" id="KW-0812">Transmembrane</keyword>
<dbReference type="AlphaFoldDB" id="A0A2V1K707"/>
<feature type="transmembrane region" description="Helical" evidence="2">
    <location>
        <begin position="227"/>
        <end position="250"/>
    </location>
</feature>
<feature type="compositionally biased region" description="Gly residues" evidence="1">
    <location>
        <begin position="274"/>
        <end position="290"/>
    </location>
</feature>
<name>A0A2V1K707_9ACTO</name>
<dbReference type="OrthoDB" id="3267876at2"/>
<keyword evidence="3" id="KW-0732">Signal</keyword>
<evidence type="ECO:0000256" key="3">
    <source>
        <dbReference type="SAM" id="SignalP"/>
    </source>
</evidence>
<organism evidence="4 5">
    <name type="scientific">Ancrocorticia populi</name>
    <dbReference type="NCBI Taxonomy" id="2175228"/>
    <lineage>
        <taxon>Bacteria</taxon>
        <taxon>Bacillati</taxon>
        <taxon>Actinomycetota</taxon>
        <taxon>Actinomycetes</taxon>
        <taxon>Actinomycetales</taxon>
        <taxon>Actinomycetaceae</taxon>
        <taxon>Ancrocorticia</taxon>
    </lineage>
</organism>